<dbReference type="InterPro" id="IPR011009">
    <property type="entry name" value="Kinase-like_dom_sf"/>
</dbReference>
<dbReference type="AlphaFoldDB" id="A0A368VRF0"/>
<dbReference type="Proteomes" id="UP000252415">
    <property type="component" value="Unassembled WGS sequence"/>
</dbReference>
<proteinExistence type="predicted"/>
<comment type="caution">
    <text evidence="2">The sequence shown here is derived from an EMBL/GenBank/DDBJ whole genome shotgun (WGS) entry which is preliminary data.</text>
</comment>
<dbReference type="GO" id="GO:0016740">
    <property type="term" value="F:transferase activity"/>
    <property type="evidence" value="ECO:0007669"/>
    <property type="project" value="UniProtKB-KW"/>
</dbReference>
<dbReference type="Pfam" id="PF01636">
    <property type="entry name" value="APH"/>
    <property type="match status" value="1"/>
</dbReference>
<evidence type="ECO:0000313" key="2">
    <source>
        <dbReference type="EMBL" id="RCW43432.1"/>
    </source>
</evidence>
<organism evidence="2 3">
    <name type="scientific">Paenibacillus prosopidis</name>
    <dbReference type="NCBI Taxonomy" id="630520"/>
    <lineage>
        <taxon>Bacteria</taxon>
        <taxon>Bacillati</taxon>
        <taxon>Bacillota</taxon>
        <taxon>Bacilli</taxon>
        <taxon>Bacillales</taxon>
        <taxon>Paenibacillaceae</taxon>
        <taxon>Paenibacillus</taxon>
    </lineage>
</organism>
<protein>
    <submittedName>
        <fullName evidence="2">Phosphotransferase family enzyme</fullName>
    </submittedName>
</protein>
<dbReference type="EMBL" id="QPJD01000013">
    <property type="protein sequence ID" value="RCW43432.1"/>
    <property type="molecule type" value="Genomic_DNA"/>
</dbReference>
<gene>
    <name evidence="2" type="ORF">DFP97_113104</name>
</gene>
<keyword evidence="3" id="KW-1185">Reference proteome</keyword>
<dbReference type="InterPro" id="IPR002575">
    <property type="entry name" value="Aminoglycoside_PTrfase"/>
</dbReference>
<dbReference type="OrthoDB" id="2373207at2"/>
<feature type="domain" description="Aminoglycoside phosphotransferase" evidence="1">
    <location>
        <begin position="101"/>
        <end position="243"/>
    </location>
</feature>
<dbReference type="Gene3D" id="3.90.1200.10">
    <property type="match status" value="1"/>
</dbReference>
<name>A0A368VRF0_9BACL</name>
<dbReference type="RefSeq" id="WP_114382018.1">
    <property type="nucleotide sequence ID" value="NZ_QPJD01000013.1"/>
</dbReference>
<reference evidence="2 3" key="1">
    <citation type="submission" date="2018-07" db="EMBL/GenBank/DDBJ databases">
        <title>Genomic Encyclopedia of Type Strains, Phase III (KMG-III): the genomes of soil and plant-associated and newly described type strains.</title>
        <authorList>
            <person name="Whitman W."/>
        </authorList>
    </citation>
    <scope>NUCLEOTIDE SEQUENCE [LARGE SCALE GENOMIC DNA]</scope>
    <source>
        <strain evidence="2 3">CECT 7506</strain>
    </source>
</reference>
<keyword evidence="2" id="KW-0808">Transferase</keyword>
<evidence type="ECO:0000313" key="3">
    <source>
        <dbReference type="Proteomes" id="UP000252415"/>
    </source>
</evidence>
<evidence type="ECO:0000259" key="1">
    <source>
        <dbReference type="Pfam" id="PF01636"/>
    </source>
</evidence>
<dbReference type="SUPFAM" id="SSF56112">
    <property type="entry name" value="Protein kinase-like (PK-like)"/>
    <property type="match status" value="1"/>
</dbReference>
<sequence>MHPIVKPDGQLNDPYIWRREPLYKGMNGKYVERVYITPSETFIFKPLTNTDQYGTEVWVYEQILPYVPPVYPKMIARSSTSRPEYSWTLFEDLGQLEHTFHEEIAHALIVHIAAWHALPIDNFVQAPLRGPKPSAEAIRTELLQHEEQVRALLESLPIPRRLADRLFFNLRRESLPTSFVLSHGDLHLGNYALVNEQIKVLDWEHAHLNCRYWDLYHVIDLSHPLFPKTVTPMMRERLLDGYLLQVEQQSTYVHNHYFKQGYYLFSSMFSLWMLRLISNDIQKNNGTWPEEQLKEQLLETTMSFIQCAERL</sequence>
<accession>A0A368VRF0</accession>